<evidence type="ECO:0000256" key="1">
    <source>
        <dbReference type="ARBA" id="ARBA00001946"/>
    </source>
</evidence>
<evidence type="ECO:0000313" key="21">
    <source>
        <dbReference type="Proteomes" id="UP000278222"/>
    </source>
</evidence>
<dbReference type="GO" id="GO:0009236">
    <property type="term" value="P:cobalamin biosynthetic process"/>
    <property type="evidence" value="ECO:0007669"/>
    <property type="project" value="UniProtKB-UniRule"/>
</dbReference>
<dbReference type="PANTHER" id="PTHR34148">
    <property type="entry name" value="ADENOSYLCOBINAMIDE-GDP RIBAZOLETRANSFERASE"/>
    <property type="match status" value="1"/>
</dbReference>
<feature type="transmembrane region" description="Helical" evidence="19">
    <location>
        <begin position="77"/>
        <end position="99"/>
    </location>
</feature>
<dbReference type="GO" id="GO:0008818">
    <property type="term" value="F:cobalamin 5'-phosphate synthase activity"/>
    <property type="evidence" value="ECO:0007669"/>
    <property type="project" value="UniProtKB-UniRule"/>
</dbReference>
<evidence type="ECO:0000256" key="14">
    <source>
        <dbReference type="ARBA" id="ARBA00025228"/>
    </source>
</evidence>
<feature type="transmembrane region" description="Helical" evidence="19">
    <location>
        <begin position="179"/>
        <end position="200"/>
    </location>
</feature>
<dbReference type="GO" id="GO:0051073">
    <property type="term" value="F:adenosylcobinamide-GDP ribazoletransferase activity"/>
    <property type="evidence" value="ECO:0007669"/>
    <property type="project" value="UniProtKB-UniRule"/>
</dbReference>
<evidence type="ECO:0000256" key="5">
    <source>
        <dbReference type="ARBA" id="ARBA00013200"/>
    </source>
</evidence>
<comment type="subcellular location">
    <subcellularLocation>
        <location evidence="2 19">Cell membrane</location>
        <topology evidence="2 19">Multi-pass membrane protein</topology>
    </subcellularLocation>
</comment>
<keyword evidence="9 19" id="KW-0808">Transferase</keyword>
<evidence type="ECO:0000256" key="17">
    <source>
        <dbReference type="ARBA" id="ARBA00048623"/>
    </source>
</evidence>
<dbReference type="InterPro" id="IPR003805">
    <property type="entry name" value="CobS"/>
</dbReference>
<evidence type="ECO:0000256" key="10">
    <source>
        <dbReference type="ARBA" id="ARBA00022692"/>
    </source>
</evidence>
<protein>
    <recommendedName>
        <fullName evidence="6 19">Adenosylcobinamide-GDP ribazoletransferase</fullName>
        <ecNumber evidence="5 19">2.7.8.26</ecNumber>
    </recommendedName>
    <alternativeName>
        <fullName evidence="16 19">Cobalamin synthase</fullName>
    </alternativeName>
    <alternativeName>
        <fullName evidence="15 19">Cobalamin-5'-phosphate synthase</fullName>
    </alternativeName>
</protein>
<comment type="catalytic activity">
    <reaction evidence="18 19">
        <text>alpha-ribazole 5'-phosphate + adenosylcob(III)inamide-GDP = adenosylcob(III)alamin 5'-phosphate + GMP + H(+)</text>
        <dbReference type="Rhea" id="RHEA:23560"/>
        <dbReference type="ChEBI" id="CHEBI:15378"/>
        <dbReference type="ChEBI" id="CHEBI:57918"/>
        <dbReference type="ChEBI" id="CHEBI:58115"/>
        <dbReference type="ChEBI" id="CHEBI:60487"/>
        <dbReference type="ChEBI" id="CHEBI:60493"/>
        <dbReference type="EC" id="2.7.8.26"/>
    </reaction>
</comment>
<comment type="function">
    <text evidence="14 19">Joins adenosylcobinamide-GDP and alpha-ribazole to generate adenosylcobalamin (Ado-cobalamin). Also synthesizes adenosylcobalamin 5'-phosphate from adenosylcobinamide-GDP and alpha-ribazole 5'-phosphate.</text>
</comment>
<feature type="transmembrane region" description="Helical" evidence="19">
    <location>
        <begin position="240"/>
        <end position="258"/>
    </location>
</feature>
<dbReference type="EC" id="2.7.8.26" evidence="5 19"/>
<comment type="similarity">
    <text evidence="4 19">Belongs to the CobS family.</text>
</comment>
<keyword evidence="13 19" id="KW-0472">Membrane</keyword>
<dbReference type="NCBIfam" id="TIGR00317">
    <property type="entry name" value="cobS"/>
    <property type="match status" value="1"/>
</dbReference>
<dbReference type="UniPathway" id="UPA00148">
    <property type="reaction ID" value="UER00238"/>
</dbReference>
<comment type="pathway">
    <text evidence="3 19">Cofactor biosynthesis; adenosylcobalamin biosynthesis; adenosylcobalamin from cob(II)yrinate a,c-diamide: step 7/7.</text>
</comment>
<keyword evidence="21" id="KW-1185">Reference proteome</keyword>
<evidence type="ECO:0000256" key="15">
    <source>
        <dbReference type="ARBA" id="ARBA00032605"/>
    </source>
</evidence>
<reference evidence="20 21" key="1">
    <citation type="submission" date="2018-11" db="EMBL/GenBank/DDBJ databases">
        <title>Genomic Encyclopedia of Type Strains, Phase IV (KMG-IV): sequencing the most valuable type-strain genomes for metagenomic binning, comparative biology and taxonomic classification.</title>
        <authorList>
            <person name="Goeker M."/>
        </authorList>
    </citation>
    <scope>NUCLEOTIDE SEQUENCE [LARGE SCALE GENOMIC DNA]</scope>
    <source>
        <strain evidence="20 21">DSM 5900</strain>
    </source>
</reference>
<comment type="catalytic activity">
    <reaction evidence="17 19">
        <text>alpha-ribazole + adenosylcob(III)inamide-GDP = adenosylcob(III)alamin + GMP + H(+)</text>
        <dbReference type="Rhea" id="RHEA:16049"/>
        <dbReference type="ChEBI" id="CHEBI:10329"/>
        <dbReference type="ChEBI" id="CHEBI:15378"/>
        <dbReference type="ChEBI" id="CHEBI:18408"/>
        <dbReference type="ChEBI" id="CHEBI:58115"/>
        <dbReference type="ChEBI" id="CHEBI:60487"/>
        <dbReference type="EC" id="2.7.8.26"/>
    </reaction>
</comment>
<feature type="transmembrane region" description="Helical" evidence="19">
    <location>
        <begin position="212"/>
        <end position="234"/>
    </location>
</feature>
<dbReference type="Pfam" id="PF02654">
    <property type="entry name" value="CobS"/>
    <property type="match status" value="1"/>
</dbReference>
<evidence type="ECO:0000256" key="4">
    <source>
        <dbReference type="ARBA" id="ARBA00010561"/>
    </source>
</evidence>
<keyword evidence="11 19" id="KW-0460">Magnesium</keyword>
<dbReference type="EMBL" id="RJKX01000014">
    <property type="protein sequence ID" value="ROP91055.1"/>
    <property type="molecule type" value="Genomic_DNA"/>
</dbReference>
<evidence type="ECO:0000256" key="12">
    <source>
        <dbReference type="ARBA" id="ARBA00022989"/>
    </source>
</evidence>
<evidence type="ECO:0000256" key="13">
    <source>
        <dbReference type="ARBA" id="ARBA00023136"/>
    </source>
</evidence>
<proteinExistence type="inferred from homology"/>
<gene>
    <name evidence="19" type="primary">cobS</name>
    <name evidence="20" type="ORF">EDC65_2915</name>
</gene>
<dbReference type="Proteomes" id="UP000278222">
    <property type="component" value="Unassembled WGS sequence"/>
</dbReference>
<evidence type="ECO:0000256" key="19">
    <source>
        <dbReference type="HAMAP-Rule" id="MF_00719"/>
    </source>
</evidence>
<evidence type="ECO:0000256" key="7">
    <source>
        <dbReference type="ARBA" id="ARBA00022475"/>
    </source>
</evidence>
<evidence type="ECO:0000256" key="2">
    <source>
        <dbReference type="ARBA" id="ARBA00004651"/>
    </source>
</evidence>
<evidence type="ECO:0000313" key="20">
    <source>
        <dbReference type="EMBL" id="ROP91055.1"/>
    </source>
</evidence>
<evidence type="ECO:0000256" key="16">
    <source>
        <dbReference type="ARBA" id="ARBA00032853"/>
    </source>
</evidence>
<evidence type="ECO:0000256" key="6">
    <source>
        <dbReference type="ARBA" id="ARBA00015850"/>
    </source>
</evidence>
<feature type="transmembrane region" description="Helical" evidence="19">
    <location>
        <begin position="105"/>
        <end position="121"/>
    </location>
</feature>
<evidence type="ECO:0000256" key="18">
    <source>
        <dbReference type="ARBA" id="ARBA00049504"/>
    </source>
</evidence>
<dbReference type="HAMAP" id="MF_00719">
    <property type="entry name" value="CobS"/>
    <property type="match status" value="1"/>
</dbReference>
<keyword evidence="12 19" id="KW-1133">Transmembrane helix</keyword>
<keyword evidence="7 19" id="KW-1003">Cell membrane</keyword>
<sequence length="290" mass="28928">MRPVNLVATGPAATAGLCPIHGTFYKPGAVRTDTPEDFRPAAWLADLRRAGQLLTRIPLPGDTEAPPPGALARALRVFPLVGALLGLGSGLVLLAAHLLGLPSPAGALLALGAGMVLTGALHEDGLADTADGFGVRRSAAERLAIMRDSRIGTFGVLALGVVLAIKVGALAAIDPWLAPAALAATGAASRAVFPALAIILQPARRDGLGAGMGRPSAATLAIAVALGTTAMLATAGPARGAMALGAGAAAMLAMAWLARRQVGGYTGDVLGATQQVTEMVMLLTMAAGRP</sequence>
<comment type="cofactor">
    <cofactor evidence="1 19">
        <name>Mg(2+)</name>
        <dbReference type="ChEBI" id="CHEBI:18420"/>
    </cofactor>
</comment>
<dbReference type="GO" id="GO:0005886">
    <property type="term" value="C:plasma membrane"/>
    <property type="evidence" value="ECO:0007669"/>
    <property type="project" value="UniProtKB-SubCell"/>
</dbReference>
<accession>A0A3N1LPB1</accession>
<evidence type="ECO:0000256" key="9">
    <source>
        <dbReference type="ARBA" id="ARBA00022679"/>
    </source>
</evidence>
<dbReference type="PANTHER" id="PTHR34148:SF1">
    <property type="entry name" value="ADENOSYLCOBINAMIDE-GDP RIBAZOLETRANSFERASE"/>
    <property type="match status" value="1"/>
</dbReference>
<evidence type="ECO:0000256" key="3">
    <source>
        <dbReference type="ARBA" id="ARBA00004663"/>
    </source>
</evidence>
<evidence type="ECO:0000256" key="11">
    <source>
        <dbReference type="ARBA" id="ARBA00022842"/>
    </source>
</evidence>
<feature type="transmembrane region" description="Helical" evidence="19">
    <location>
        <begin position="151"/>
        <end position="173"/>
    </location>
</feature>
<evidence type="ECO:0000256" key="8">
    <source>
        <dbReference type="ARBA" id="ARBA00022573"/>
    </source>
</evidence>
<organism evidence="20 21">
    <name type="scientific">Stella humosa</name>
    <dbReference type="NCBI Taxonomy" id="94"/>
    <lineage>
        <taxon>Bacteria</taxon>
        <taxon>Pseudomonadati</taxon>
        <taxon>Pseudomonadota</taxon>
        <taxon>Alphaproteobacteria</taxon>
        <taxon>Rhodospirillales</taxon>
        <taxon>Stellaceae</taxon>
        <taxon>Stella</taxon>
    </lineage>
</organism>
<dbReference type="AlphaFoldDB" id="A0A3N1LPB1"/>
<keyword evidence="10 19" id="KW-0812">Transmembrane</keyword>
<name>A0A3N1LPB1_9PROT</name>
<comment type="caution">
    <text evidence="20">The sequence shown here is derived from an EMBL/GenBank/DDBJ whole genome shotgun (WGS) entry which is preliminary data.</text>
</comment>
<keyword evidence="8 19" id="KW-0169">Cobalamin biosynthesis</keyword>